<evidence type="ECO:0000313" key="4">
    <source>
        <dbReference type="Proteomes" id="UP000789508"/>
    </source>
</evidence>
<dbReference type="GO" id="GO:0000164">
    <property type="term" value="C:protein phosphatase type 1 complex"/>
    <property type="evidence" value="ECO:0007669"/>
    <property type="project" value="TreeGrafter"/>
</dbReference>
<name>A0A9N8VVP8_9GLOM</name>
<feature type="region of interest" description="Disordered" evidence="1">
    <location>
        <begin position="69"/>
        <end position="88"/>
    </location>
</feature>
<accession>A0A9N8VVP8</accession>
<dbReference type="InterPro" id="IPR038175">
    <property type="entry name" value="CBM21_dom_sf"/>
</dbReference>
<keyword evidence="4" id="KW-1185">Reference proteome</keyword>
<proteinExistence type="predicted"/>
<feature type="compositionally biased region" description="Low complexity" evidence="1">
    <location>
        <begin position="1"/>
        <end position="18"/>
    </location>
</feature>
<dbReference type="PANTHER" id="PTHR12307:SF36">
    <property type="entry name" value="GLYCOGEN-BINDING SUBUNIT 76A"/>
    <property type="match status" value="1"/>
</dbReference>
<sequence length="507" mass="56142">MPYTRPVSTPTTPTTPFPKLSASSYSHGGDKNSSSPTWPLTKITFGSSKTKPPSSTTTLLDVFAANSQNLKSSTSPSPFSPPKSQPVDIQRKKALEEVKEIISTSPQFSTSPRRTKSSPESYRRLHIDLQAVLPPKIITSDLAVLRRKNGEVVKSSLKSKSEPTTPICPKFVHFDADLEHVRFFLEAEKPQAVSCDAITTAHSSKPVFVESICLSKDQRKLQGRVQVQNIAFQKTVVIRYTFDFWSSVSEVTASYSENAQDRKNQNFDVFVFSIDLIDNSRNPINGQTMYFAVRYNVDNRDLWDNNNASNYQVNFKRLTKQAPPRASRNSRPKSSWSSPNSTMVSGSLESDELARSPNASKSQTSPNAVLKTNRYDINQSLSAAMTKPQALAFNPRPTPSPSTMQHFNHHVLPYSLAYNSNDNFHAIFGNCVDGQPCTLDTSMSGDASKQINMTRNVEGSRPIAIPTSASKPVLGSSSYYDFVDRYCFYQGGSSPHTIYASSPPVMI</sequence>
<feature type="compositionally biased region" description="Low complexity" evidence="1">
    <location>
        <begin position="327"/>
        <end position="341"/>
    </location>
</feature>
<dbReference type="PANTHER" id="PTHR12307">
    <property type="entry name" value="PROTEIN PHOSPHATASE 1 REGULATORY SUBUNIT"/>
    <property type="match status" value="1"/>
</dbReference>
<evidence type="ECO:0000313" key="3">
    <source>
        <dbReference type="EMBL" id="CAG8461690.1"/>
    </source>
</evidence>
<feature type="domain" description="CBM21" evidence="2">
    <location>
        <begin position="199"/>
        <end position="314"/>
    </location>
</feature>
<evidence type="ECO:0000259" key="2">
    <source>
        <dbReference type="PROSITE" id="PS51159"/>
    </source>
</evidence>
<dbReference type="GO" id="GO:0005979">
    <property type="term" value="P:regulation of glycogen biosynthetic process"/>
    <property type="evidence" value="ECO:0007669"/>
    <property type="project" value="TreeGrafter"/>
</dbReference>
<dbReference type="GO" id="GO:2001069">
    <property type="term" value="F:glycogen binding"/>
    <property type="evidence" value="ECO:0007669"/>
    <property type="project" value="TreeGrafter"/>
</dbReference>
<dbReference type="InterPro" id="IPR005036">
    <property type="entry name" value="CBM21_dom"/>
</dbReference>
<dbReference type="AlphaFoldDB" id="A0A9N8VVP8"/>
<dbReference type="InterPro" id="IPR050782">
    <property type="entry name" value="PP1_regulatory_subunit_3"/>
</dbReference>
<reference evidence="3" key="1">
    <citation type="submission" date="2021-06" db="EMBL/GenBank/DDBJ databases">
        <authorList>
            <person name="Kallberg Y."/>
            <person name="Tangrot J."/>
            <person name="Rosling A."/>
        </authorList>
    </citation>
    <scope>NUCLEOTIDE SEQUENCE</scope>
    <source>
        <strain evidence="3">FL130A</strain>
    </source>
</reference>
<dbReference type="Pfam" id="PF03370">
    <property type="entry name" value="CBM_21"/>
    <property type="match status" value="1"/>
</dbReference>
<evidence type="ECO:0000256" key="1">
    <source>
        <dbReference type="SAM" id="MobiDB-lite"/>
    </source>
</evidence>
<comment type="caution">
    <text evidence="3">The sequence shown here is derived from an EMBL/GenBank/DDBJ whole genome shotgun (WGS) entry which is preliminary data.</text>
</comment>
<dbReference type="Gene3D" id="2.60.40.2440">
    <property type="entry name" value="Carbohydrate binding type-21 domain"/>
    <property type="match status" value="1"/>
</dbReference>
<dbReference type="GO" id="GO:0008157">
    <property type="term" value="F:protein phosphatase 1 binding"/>
    <property type="evidence" value="ECO:0007669"/>
    <property type="project" value="TreeGrafter"/>
</dbReference>
<dbReference type="PROSITE" id="PS51159">
    <property type="entry name" value="CBM21"/>
    <property type="match status" value="1"/>
</dbReference>
<feature type="region of interest" description="Disordered" evidence="1">
    <location>
        <begin position="315"/>
        <end position="372"/>
    </location>
</feature>
<dbReference type="OrthoDB" id="1881at2759"/>
<feature type="compositionally biased region" description="Polar residues" evidence="1">
    <location>
        <begin position="21"/>
        <end position="38"/>
    </location>
</feature>
<dbReference type="EMBL" id="CAJVPS010000180">
    <property type="protein sequence ID" value="CAG8461690.1"/>
    <property type="molecule type" value="Genomic_DNA"/>
</dbReference>
<feature type="compositionally biased region" description="Polar residues" evidence="1">
    <location>
        <begin position="357"/>
        <end position="367"/>
    </location>
</feature>
<feature type="region of interest" description="Disordered" evidence="1">
    <location>
        <begin position="1"/>
        <end position="56"/>
    </location>
</feature>
<feature type="compositionally biased region" description="Low complexity" evidence="1">
    <location>
        <begin position="47"/>
        <end position="56"/>
    </location>
</feature>
<gene>
    <name evidence="3" type="ORF">ALEPTO_LOCUS1574</name>
</gene>
<dbReference type="Proteomes" id="UP000789508">
    <property type="component" value="Unassembled WGS sequence"/>
</dbReference>
<protein>
    <submittedName>
        <fullName evidence="3">663_t:CDS:1</fullName>
    </submittedName>
</protein>
<organism evidence="3 4">
    <name type="scientific">Ambispora leptoticha</name>
    <dbReference type="NCBI Taxonomy" id="144679"/>
    <lineage>
        <taxon>Eukaryota</taxon>
        <taxon>Fungi</taxon>
        <taxon>Fungi incertae sedis</taxon>
        <taxon>Mucoromycota</taxon>
        <taxon>Glomeromycotina</taxon>
        <taxon>Glomeromycetes</taxon>
        <taxon>Archaeosporales</taxon>
        <taxon>Ambisporaceae</taxon>
        <taxon>Ambispora</taxon>
    </lineage>
</organism>